<name>A0ABW3GGL1_9PROT</name>
<dbReference type="Proteomes" id="UP001597106">
    <property type="component" value="Unassembled WGS sequence"/>
</dbReference>
<proteinExistence type="predicted"/>
<comment type="caution">
    <text evidence="1">The sequence shown here is derived from an EMBL/GenBank/DDBJ whole genome shotgun (WGS) entry which is preliminary data.</text>
</comment>
<sequence length="84" mass="9551">MSNRTLLLQAVRLAQAGDWHAAHQIAQAYSDPTANWIHAVLHKIEGDRWNSEYWYARTGGHQYADFDSDSAAELDAIARWLTPE</sequence>
<evidence type="ECO:0000313" key="2">
    <source>
        <dbReference type="Proteomes" id="UP001597106"/>
    </source>
</evidence>
<protein>
    <submittedName>
        <fullName evidence="1">Uncharacterized protein</fullName>
    </submittedName>
</protein>
<dbReference type="RefSeq" id="WP_379075218.1">
    <property type="nucleotide sequence ID" value="NZ_JBHTJW010000002.1"/>
</dbReference>
<gene>
    <name evidence="1" type="ORF">ACFQ1T_07150</name>
</gene>
<evidence type="ECO:0000313" key="1">
    <source>
        <dbReference type="EMBL" id="MFD0929553.1"/>
    </source>
</evidence>
<organism evidence="1 2">
    <name type="scientific">Methylophilus glucosoxydans</name>
    <dbReference type="NCBI Taxonomy" id="752553"/>
    <lineage>
        <taxon>Bacteria</taxon>
        <taxon>Pseudomonadati</taxon>
        <taxon>Pseudomonadota</taxon>
        <taxon>Betaproteobacteria</taxon>
        <taxon>Nitrosomonadales</taxon>
        <taxon>Methylophilaceae</taxon>
        <taxon>Methylophilus</taxon>
    </lineage>
</organism>
<accession>A0ABW3GGL1</accession>
<dbReference type="EMBL" id="JBHTJW010000002">
    <property type="protein sequence ID" value="MFD0929553.1"/>
    <property type="molecule type" value="Genomic_DNA"/>
</dbReference>
<reference evidence="2" key="1">
    <citation type="journal article" date="2019" name="Int. J. Syst. Evol. Microbiol.">
        <title>The Global Catalogue of Microorganisms (GCM) 10K type strain sequencing project: providing services to taxonomists for standard genome sequencing and annotation.</title>
        <authorList>
            <consortium name="The Broad Institute Genomics Platform"/>
            <consortium name="The Broad Institute Genome Sequencing Center for Infectious Disease"/>
            <person name="Wu L."/>
            <person name="Ma J."/>
        </authorList>
    </citation>
    <scope>NUCLEOTIDE SEQUENCE [LARGE SCALE GENOMIC DNA]</scope>
    <source>
        <strain evidence="2">CCUG 59685</strain>
    </source>
</reference>
<keyword evidence="2" id="KW-1185">Reference proteome</keyword>